<name>A0ABN3YSM5_FIBSS</name>
<feature type="signal peptide" evidence="1">
    <location>
        <begin position="1"/>
        <end position="19"/>
    </location>
</feature>
<feature type="chain" id="PRO_5046411972" description="Lipoprotein" evidence="1">
    <location>
        <begin position="20"/>
        <end position="487"/>
    </location>
</feature>
<reference evidence="2" key="1">
    <citation type="submission" date="2009-10" db="EMBL/GenBank/DDBJ databases">
        <title>Complete sequence of Fibrobacter succinogenes subsp. succinogenes S85.</title>
        <authorList>
            <consortium name="US DOE Joint Genome Institute"/>
            <person name="Lucas S."/>
            <person name="Copeland A."/>
            <person name="Lapidus A."/>
            <person name="Glavina del Rio T."/>
            <person name="Tice H."/>
            <person name="Bruce D."/>
            <person name="Goodwin L."/>
            <person name="Pitluck S."/>
            <person name="Chertkov O."/>
            <person name="Detter J.C."/>
            <person name="Han C."/>
            <person name="Tapia R."/>
            <person name="Larimer F."/>
            <person name="Land M."/>
            <person name="Hauser L."/>
            <person name="Kyrpides N."/>
            <person name="Mikhailova N."/>
            <person name="Weimer P.J."/>
            <person name="Stevenson D.M."/>
            <person name="Boyum J."/>
            <person name="Brumm P.I."/>
            <person name="Mead D."/>
        </authorList>
    </citation>
    <scope>NUCLEOTIDE SEQUENCE [LARGE SCALE GENOMIC DNA]</scope>
    <source>
        <strain evidence="2">S85</strain>
    </source>
</reference>
<sequence>MNKKIIISAAAIIALAACSEDKGAVSTVGTEPSTEAPVTAEKSLSDADIAFMNGMLDSFGSNSQAVASDGANDVTPTDEPTLTLSPVLFTFTTEKEVVYNEIKSNGSCWVNLYDEEKGISFYKSKKEKVPGYNTILDQYDDATILLKENEGSLYVQDLHYKTFAGKTELCVSDSIAYVAECSEKGGIYRIYNEGCGTSLEMSCVAKVSSQTELRAIANTFKGECETFIANLPEAEELPTVHCQGDTENGMVCDTTQKNDENVSANNVAKTLSDADIAFMNSMLDSFGSRSKAVVSDDIILDEVVPTDEPTLALSPVLFTFTTEKEVVYNEIKSNGSCWVNLYNQEDGISFYKSKKEKVSGYSTILDQYDDATILLKENEGSLYIQDLHYKTFAGKTELCVADSIAYVAECNEKGGIYRIYNEGCGTSLEMSCVAKVSSQTELRAIANTFKGECETFIANLPEAEPLPTVQCQGDTENGMACDTTWNE</sequence>
<keyword evidence="1" id="KW-0732">Signal</keyword>
<dbReference type="EMBL" id="CP001792">
    <property type="protein sequence ID" value="ACX74440.1"/>
    <property type="molecule type" value="Genomic_DNA"/>
</dbReference>
<dbReference type="Proteomes" id="UP000001497">
    <property type="component" value="Chromosome"/>
</dbReference>
<keyword evidence="3" id="KW-1185">Reference proteome</keyword>
<proteinExistence type="predicted"/>
<evidence type="ECO:0000313" key="3">
    <source>
        <dbReference type="Proteomes" id="UP000001497"/>
    </source>
</evidence>
<organism evidence="2 3">
    <name type="scientific">Fibrobacter succinogenes (strain ATCC 19169 / S85)</name>
    <dbReference type="NCBI Taxonomy" id="59374"/>
    <lineage>
        <taxon>Bacteria</taxon>
        <taxon>Pseudomonadati</taxon>
        <taxon>Fibrobacterota</taxon>
        <taxon>Fibrobacteria</taxon>
        <taxon>Fibrobacterales</taxon>
        <taxon>Fibrobacteraceae</taxon>
        <taxon>Fibrobacter</taxon>
    </lineage>
</organism>
<evidence type="ECO:0000313" key="2">
    <source>
        <dbReference type="EMBL" id="ACX74440.1"/>
    </source>
</evidence>
<dbReference type="PROSITE" id="PS51257">
    <property type="entry name" value="PROKAR_LIPOPROTEIN"/>
    <property type="match status" value="1"/>
</dbReference>
<protein>
    <recommendedName>
        <fullName evidence="4">Lipoprotein</fullName>
    </recommendedName>
</protein>
<evidence type="ECO:0000256" key="1">
    <source>
        <dbReference type="SAM" id="SignalP"/>
    </source>
</evidence>
<accession>A0ABN3YSM5</accession>
<evidence type="ECO:0008006" key="4">
    <source>
        <dbReference type="Google" id="ProtNLM"/>
    </source>
</evidence>
<gene>
    <name evidence="2" type="ordered locus">Fisuc_0831</name>
</gene>
<dbReference type="RefSeq" id="WP_015731837.1">
    <property type="nucleotide sequence ID" value="NC_013410.1"/>
</dbReference>